<feature type="domain" description="Penicillin-binding protein dimerisation" evidence="6">
    <location>
        <begin position="80"/>
        <end position="206"/>
    </location>
</feature>
<dbReference type="SUPFAM" id="SSF56601">
    <property type="entry name" value="beta-lactamase/transpeptidase-like"/>
    <property type="match status" value="1"/>
</dbReference>
<proteinExistence type="predicted"/>
<feature type="transmembrane region" description="Helical" evidence="4">
    <location>
        <begin position="37"/>
        <end position="56"/>
    </location>
</feature>
<evidence type="ECO:0000259" key="6">
    <source>
        <dbReference type="Pfam" id="PF03717"/>
    </source>
</evidence>
<evidence type="ECO:0000313" key="7">
    <source>
        <dbReference type="EMBL" id="TCS62189.1"/>
    </source>
</evidence>
<keyword evidence="7" id="KW-0131">Cell cycle</keyword>
<dbReference type="InterPro" id="IPR001460">
    <property type="entry name" value="PCN-bd_Tpept"/>
</dbReference>
<evidence type="ECO:0000256" key="2">
    <source>
        <dbReference type="ARBA" id="ARBA00022645"/>
    </source>
</evidence>
<dbReference type="GO" id="GO:0071555">
    <property type="term" value="P:cell wall organization"/>
    <property type="evidence" value="ECO:0007669"/>
    <property type="project" value="TreeGrafter"/>
</dbReference>
<dbReference type="Proteomes" id="UP000295304">
    <property type="component" value="Unassembled WGS sequence"/>
</dbReference>
<dbReference type="GO" id="GO:0005886">
    <property type="term" value="C:plasma membrane"/>
    <property type="evidence" value="ECO:0007669"/>
    <property type="project" value="TreeGrafter"/>
</dbReference>
<keyword evidence="2" id="KW-0645">Protease</keyword>
<comment type="subcellular location">
    <subcellularLocation>
        <location evidence="1">Membrane</location>
    </subcellularLocation>
</comment>
<dbReference type="Pfam" id="PF03717">
    <property type="entry name" value="PBP_dimer"/>
    <property type="match status" value="1"/>
</dbReference>
<dbReference type="GO" id="GO:0008658">
    <property type="term" value="F:penicillin binding"/>
    <property type="evidence" value="ECO:0007669"/>
    <property type="project" value="InterPro"/>
</dbReference>
<evidence type="ECO:0000256" key="1">
    <source>
        <dbReference type="ARBA" id="ARBA00004370"/>
    </source>
</evidence>
<dbReference type="PANTHER" id="PTHR30627:SF1">
    <property type="entry name" value="PEPTIDOGLYCAN D,D-TRANSPEPTIDASE FTSI"/>
    <property type="match status" value="1"/>
</dbReference>
<keyword evidence="7" id="KW-0132">Cell division</keyword>
<dbReference type="Gene3D" id="3.90.1310.10">
    <property type="entry name" value="Penicillin-binding protein 2a (Domain 2)"/>
    <property type="match status" value="1"/>
</dbReference>
<evidence type="ECO:0000313" key="8">
    <source>
        <dbReference type="Proteomes" id="UP000295304"/>
    </source>
</evidence>
<keyword evidence="4" id="KW-0812">Transmembrane</keyword>
<dbReference type="GO" id="GO:0004180">
    <property type="term" value="F:carboxypeptidase activity"/>
    <property type="evidence" value="ECO:0007669"/>
    <property type="project" value="UniProtKB-KW"/>
</dbReference>
<dbReference type="Gene3D" id="3.30.450.330">
    <property type="match status" value="1"/>
</dbReference>
<keyword evidence="8" id="KW-1185">Reference proteome</keyword>
<dbReference type="OrthoDB" id="9789078at2"/>
<dbReference type="InterPro" id="IPR012338">
    <property type="entry name" value="Beta-lactam/transpept-like"/>
</dbReference>
<dbReference type="AlphaFoldDB" id="A0A4R3J8A2"/>
<dbReference type="InterPro" id="IPR050515">
    <property type="entry name" value="Beta-lactam/transpept"/>
</dbReference>
<name>A0A4R3J8A2_9PROT</name>
<keyword evidence="2" id="KW-0378">Hydrolase</keyword>
<protein>
    <submittedName>
        <fullName evidence="7">Cell division protein FtsI (Penicillin-binding protein 3)</fullName>
    </submittedName>
</protein>
<dbReference type="PANTHER" id="PTHR30627">
    <property type="entry name" value="PEPTIDOGLYCAN D,D-TRANSPEPTIDASE"/>
    <property type="match status" value="1"/>
</dbReference>
<reference evidence="7 8" key="1">
    <citation type="submission" date="2019-03" db="EMBL/GenBank/DDBJ databases">
        <title>Genomic Encyclopedia of Type Strains, Phase IV (KMG-IV): sequencing the most valuable type-strain genomes for metagenomic binning, comparative biology and taxonomic classification.</title>
        <authorList>
            <person name="Goeker M."/>
        </authorList>
    </citation>
    <scope>NUCLEOTIDE SEQUENCE [LARGE SCALE GENOMIC DNA]</scope>
    <source>
        <strain evidence="7 8">DSM 101688</strain>
    </source>
</reference>
<evidence type="ECO:0000256" key="3">
    <source>
        <dbReference type="ARBA" id="ARBA00023136"/>
    </source>
</evidence>
<evidence type="ECO:0000256" key="4">
    <source>
        <dbReference type="SAM" id="Phobius"/>
    </source>
</evidence>
<dbReference type="InterPro" id="IPR036138">
    <property type="entry name" value="PBP_dimer_sf"/>
</dbReference>
<keyword evidence="4" id="KW-1133">Transmembrane helix</keyword>
<dbReference type="EMBL" id="SLZW01000006">
    <property type="protein sequence ID" value="TCS62189.1"/>
    <property type="molecule type" value="Genomic_DNA"/>
</dbReference>
<dbReference type="RefSeq" id="WP_132939265.1">
    <property type="nucleotide sequence ID" value="NZ_CP119676.1"/>
</dbReference>
<dbReference type="InterPro" id="IPR005311">
    <property type="entry name" value="PBP_dimer"/>
</dbReference>
<keyword evidence="3 4" id="KW-0472">Membrane</keyword>
<dbReference type="GO" id="GO:0051301">
    <property type="term" value="P:cell division"/>
    <property type="evidence" value="ECO:0007669"/>
    <property type="project" value="UniProtKB-KW"/>
</dbReference>
<comment type="caution">
    <text evidence="7">The sequence shown here is derived from an EMBL/GenBank/DDBJ whole genome shotgun (WGS) entry which is preliminary data.</text>
</comment>
<gene>
    <name evidence="7" type="ORF">EDD55_106147</name>
</gene>
<sequence>MTAAIDPDTLTFEDLNAKRVHREGLRAQAMETGRTRLLVTGLVFAMAFIVIGGRLIDLTAFDGKAQRLAHRRALSQDYVVSRADIVDRNGFILATSLPTQSLYADTKEIIDPATAARRLVGVLNDLDVNEVRRKLSSGARFIWIKRNLTPNQVYDVNRLGIPGLAFREEDHRVYPNGPQLAQVLGFTDVDGKGIAGVEKQFDARLRANPKPLVLSFDLRVQGILHEELARAMTQFSAKGAAGVVLDVRTGELVAMVSLPDFDPNVSSGALGDAGFNRVTKGVYEMGSTFKLFNTAMALDTGTVTLRDGYDASKPIHVARFLISDFHAKKRWLSVPEILVYSSNIGSAKMALDVGTKEQQDYLGRLGMLSPASIELPEIGSPLTPSPWRDINTMTIAYGHGIAVTPLQLAGGVMAVVDGGIFRPMTVLKRAPGDVPKGRRIFAKKTSDEMRALMRLVVRYGTGKKAAAPGLLVGGKTGTAEKEKGGRYVNKALISSFIGAFPMNAPRYVVLALLDEPKGTKATFNYATGGWVAAPVVGRVIARMAPIEDIYPETGVEKDTNTPGNPLSIPSTMADARTNGRADPGAHDNALQRVALQGGAHAPY</sequence>
<dbReference type="Gene3D" id="3.40.710.10">
    <property type="entry name" value="DD-peptidase/beta-lactamase superfamily"/>
    <property type="match status" value="1"/>
</dbReference>
<feature type="domain" description="Penicillin-binding protein transpeptidase" evidence="5">
    <location>
        <begin position="242"/>
        <end position="539"/>
    </location>
</feature>
<accession>A0A4R3J8A2</accession>
<dbReference type="SUPFAM" id="SSF56519">
    <property type="entry name" value="Penicillin binding protein dimerisation domain"/>
    <property type="match status" value="1"/>
</dbReference>
<evidence type="ECO:0000259" key="5">
    <source>
        <dbReference type="Pfam" id="PF00905"/>
    </source>
</evidence>
<dbReference type="Pfam" id="PF00905">
    <property type="entry name" value="Transpeptidase"/>
    <property type="match status" value="1"/>
</dbReference>
<keyword evidence="2" id="KW-0121">Carboxypeptidase</keyword>
<organism evidence="7 8">
    <name type="scientific">Varunaivibrio sulfuroxidans</name>
    <dbReference type="NCBI Taxonomy" id="1773489"/>
    <lineage>
        <taxon>Bacteria</taxon>
        <taxon>Pseudomonadati</taxon>
        <taxon>Pseudomonadota</taxon>
        <taxon>Alphaproteobacteria</taxon>
        <taxon>Rhodospirillales</taxon>
        <taxon>Magnetovibrionaceae</taxon>
        <taxon>Varunaivibrio</taxon>
    </lineage>
</organism>